<evidence type="ECO:0000313" key="2">
    <source>
        <dbReference type="Proteomes" id="UP000031368"/>
    </source>
</evidence>
<name>A0A0B4X1T8_9HYPH</name>
<dbReference type="InterPro" id="IPR009964">
    <property type="entry name" value="DUF1491"/>
</dbReference>
<proteinExistence type="predicted"/>
<dbReference type="Proteomes" id="UP000031368">
    <property type="component" value="Chromosome"/>
</dbReference>
<dbReference type="AlphaFoldDB" id="A0A0B4X1T8"/>
<dbReference type="KEGG" id="rga:RGR602_CH01189"/>
<sequence>MRLRTDIFVSALLRRVFARGDFAAVEKKGAEEAGAIFIRQHFRDGFETLYAPAPQSVFDVEESGMRLFEIRLEKAEAEKVRELLDRERKFDPDLWIVELEADDVAEIVPLADERQNPL</sequence>
<dbReference type="HOGENOM" id="CLU_146719_0_0_5"/>
<dbReference type="RefSeq" id="WP_039844345.1">
    <property type="nucleotide sequence ID" value="NZ_CP006877.1"/>
</dbReference>
<gene>
    <name evidence="1" type="ORF">RGR602_CH01189</name>
</gene>
<organism evidence="1 2">
    <name type="scientific">Rhizobium gallicum bv. gallicum R602sp</name>
    <dbReference type="NCBI Taxonomy" id="1041138"/>
    <lineage>
        <taxon>Bacteria</taxon>
        <taxon>Pseudomonadati</taxon>
        <taxon>Pseudomonadota</taxon>
        <taxon>Alphaproteobacteria</taxon>
        <taxon>Hyphomicrobiales</taxon>
        <taxon>Rhizobiaceae</taxon>
        <taxon>Rhizobium/Agrobacterium group</taxon>
        <taxon>Rhizobium</taxon>
    </lineage>
</organism>
<reference evidence="1 2" key="1">
    <citation type="submission" date="2013-11" db="EMBL/GenBank/DDBJ databases">
        <title>Complete genome sequence of Rhizobium gallicum bv. gallicum R602.</title>
        <authorList>
            <person name="Bustos P."/>
            <person name="Santamaria R.I."/>
            <person name="Lozano L."/>
            <person name="Acosta J.L."/>
            <person name="Ormeno-Orrillo E."/>
            <person name="Rogel M.A."/>
            <person name="Romero D."/>
            <person name="Cevallos M.A."/>
            <person name="Martinez-Romero E."/>
            <person name="Gonzalez V."/>
        </authorList>
    </citation>
    <scope>NUCLEOTIDE SEQUENCE [LARGE SCALE GENOMIC DNA]</scope>
    <source>
        <strain evidence="1 2">R602</strain>
    </source>
</reference>
<dbReference type="Pfam" id="PF07372">
    <property type="entry name" value="DUF1491"/>
    <property type="match status" value="1"/>
</dbReference>
<keyword evidence="2" id="KW-1185">Reference proteome</keyword>
<evidence type="ECO:0008006" key="3">
    <source>
        <dbReference type="Google" id="ProtNLM"/>
    </source>
</evidence>
<protein>
    <recommendedName>
        <fullName evidence="3">DUF1491 family protein</fullName>
    </recommendedName>
</protein>
<evidence type="ECO:0000313" key="1">
    <source>
        <dbReference type="EMBL" id="AJD40547.1"/>
    </source>
</evidence>
<dbReference type="EMBL" id="CP006877">
    <property type="protein sequence ID" value="AJD40547.1"/>
    <property type="molecule type" value="Genomic_DNA"/>
</dbReference>
<dbReference type="Gene3D" id="3.40.1530.20">
    <property type="entry name" value="Protein of unknown function (DUF1491)"/>
    <property type="match status" value="1"/>
</dbReference>
<accession>A0A0B4X1T8</accession>